<proteinExistence type="predicted"/>
<evidence type="ECO:0000313" key="4">
    <source>
        <dbReference type="Proteomes" id="UP000826300"/>
    </source>
</evidence>
<keyword evidence="4" id="KW-1185">Reference proteome</keyword>
<name>A0A8G0ZTH3_9RHOB</name>
<gene>
    <name evidence="3" type="ORF">JO391_06300</name>
</gene>
<evidence type="ECO:0000256" key="1">
    <source>
        <dbReference type="SAM" id="MobiDB-lite"/>
    </source>
</evidence>
<feature type="chain" id="PRO_5034401172" evidence="2">
    <location>
        <begin position="23"/>
        <end position="53"/>
    </location>
</feature>
<dbReference type="RefSeq" id="WP_220663445.1">
    <property type="nucleotide sequence ID" value="NZ_CP069370.1"/>
</dbReference>
<feature type="signal peptide" evidence="2">
    <location>
        <begin position="1"/>
        <end position="22"/>
    </location>
</feature>
<dbReference type="AlphaFoldDB" id="A0A8G0ZTH3"/>
<dbReference type="PROSITE" id="PS51257">
    <property type="entry name" value="PROKAR_LIPOPROTEIN"/>
    <property type="match status" value="1"/>
</dbReference>
<sequence length="53" mass="5228">MRLSAVLISTMLLAVLAGCVNTDTGPSPNADDNPSAIGAGEAADADTQGRAAR</sequence>
<feature type="compositionally biased region" description="Polar residues" evidence="1">
    <location>
        <begin position="22"/>
        <end position="32"/>
    </location>
</feature>
<feature type="region of interest" description="Disordered" evidence="1">
    <location>
        <begin position="22"/>
        <end position="53"/>
    </location>
</feature>
<dbReference type="EMBL" id="CP069370">
    <property type="protein sequence ID" value="QYZ71116.1"/>
    <property type="molecule type" value="Genomic_DNA"/>
</dbReference>
<organism evidence="3 4">
    <name type="scientific">Neotabrizicola shimadae</name>
    <dbReference type="NCBI Taxonomy" id="2807096"/>
    <lineage>
        <taxon>Bacteria</taxon>
        <taxon>Pseudomonadati</taxon>
        <taxon>Pseudomonadota</taxon>
        <taxon>Alphaproteobacteria</taxon>
        <taxon>Rhodobacterales</taxon>
        <taxon>Paracoccaceae</taxon>
        <taxon>Neotabrizicola</taxon>
    </lineage>
</organism>
<dbReference type="Proteomes" id="UP000826300">
    <property type="component" value="Chromosome"/>
</dbReference>
<protein>
    <submittedName>
        <fullName evidence="3">Uncharacterized protein</fullName>
    </submittedName>
</protein>
<dbReference type="KEGG" id="nsm:JO391_06300"/>
<keyword evidence="2" id="KW-0732">Signal</keyword>
<evidence type="ECO:0000256" key="2">
    <source>
        <dbReference type="SAM" id="SignalP"/>
    </source>
</evidence>
<evidence type="ECO:0000313" key="3">
    <source>
        <dbReference type="EMBL" id="QYZ71116.1"/>
    </source>
</evidence>
<reference evidence="3" key="1">
    <citation type="submission" date="2021-02" db="EMBL/GenBank/DDBJ databases">
        <title>Rhodobacter shimadae sp. nov., an aerobic anoxygenic phototrophic bacterium isolated from a hot spring.</title>
        <authorList>
            <person name="Muramatsu S."/>
            <person name="Haruta S."/>
            <person name="Hirose S."/>
            <person name="Hanada S."/>
        </authorList>
    </citation>
    <scope>NUCLEOTIDE SEQUENCE</scope>
    <source>
        <strain evidence="3">N10</strain>
    </source>
</reference>
<accession>A0A8G0ZTH3</accession>